<evidence type="ECO:0000256" key="7">
    <source>
        <dbReference type="ARBA" id="ARBA00023136"/>
    </source>
</evidence>
<keyword evidence="2" id="KW-0813">Transport</keyword>
<feature type="transmembrane region" description="Helical" evidence="9">
    <location>
        <begin position="187"/>
        <end position="208"/>
    </location>
</feature>
<dbReference type="Gene3D" id="3.20.20.450">
    <property type="entry name" value="EAL domain"/>
    <property type="match status" value="1"/>
</dbReference>
<dbReference type="PROSITE" id="PS51105">
    <property type="entry name" value="PTS_EIIC_TYPE_3"/>
    <property type="match status" value="1"/>
</dbReference>
<feature type="domain" description="PTS EIIC type-3" evidence="11">
    <location>
        <begin position="21"/>
        <end position="421"/>
    </location>
</feature>
<evidence type="ECO:0000313" key="12">
    <source>
        <dbReference type="EMBL" id="RLL11410.1"/>
    </source>
</evidence>
<dbReference type="Pfam" id="PF00563">
    <property type="entry name" value="EAL"/>
    <property type="match status" value="1"/>
</dbReference>
<keyword evidence="8" id="KW-0175">Coiled coil</keyword>
<dbReference type="InterPro" id="IPR001633">
    <property type="entry name" value="EAL_dom"/>
</dbReference>
<name>A0A498CMW8_9FIRM</name>
<dbReference type="GO" id="GO:0009401">
    <property type="term" value="P:phosphoenolpyruvate-dependent sugar phosphotransferase system"/>
    <property type="evidence" value="ECO:0007669"/>
    <property type="project" value="InterPro"/>
</dbReference>
<evidence type="ECO:0000256" key="8">
    <source>
        <dbReference type="SAM" id="Coils"/>
    </source>
</evidence>
<evidence type="ECO:0000256" key="2">
    <source>
        <dbReference type="ARBA" id="ARBA00022448"/>
    </source>
</evidence>
<feature type="transmembrane region" description="Helical" evidence="9">
    <location>
        <begin position="91"/>
        <end position="108"/>
    </location>
</feature>
<feature type="transmembrane region" description="Helical" evidence="9">
    <location>
        <begin position="46"/>
        <end position="71"/>
    </location>
</feature>
<gene>
    <name evidence="12" type="ORF">D4A47_07250</name>
</gene>
<evidence type="ECO:0000256" key="3">
    <source>
        <dbReference type="ARBA" id="ARBA00022475"/>
    </source>
</evidence>
<dbReference type="SMART" id="SM00052">
    <property type="entry name" value="EAL"/>
    <property type="match status" value="1"/>
</dbReference>
<dbReference type="PROSITE" id="PS50883">
    <property type="entry name" value="EAL"/>
    <property type="match status" value="1"/>
</dbReference>
<dbReference type="InterPro" id="IPR003352">
    <property type="entry name" value="PTS_EIIC"/>
</dbReference>
<keyword evidence="4" id="KW-0762">Sugar transport</keyword>
<comment type="subcellular location">
    <subcellularLocation>
        <location evidence="1">Cell membrane</location>
        <topology evidence="1">Multi-pass membrane protein</topology>
    </subcellularLocation>
</comment>
<feature type="transmembrane region" description="Helical" evidence="9">
    <location>
        <begin position="328"/>
        <end position="349"/>
    </location>
</feature>
<evidence type="ECO:0000256" key="9">
    <source>
        <dbReference type="SAM" id="Phobius"/>
    </source>
</evidence>
<feature type="transmembrane region" description="Helical" evidence="9">
    <location>
        <begin position="396"/>
        <end position="421"/>
    </location>
</feature>
<keyword evidence="5 9" id="KW-0812">Transmembrane</keyword>
<evidence type="ECO:0000259" key="11">
    <source>
        <dbReference type="PROSITE" id="PS51105"/>
    </source>
</evidence>
<dbReference type="Pfam" id="PF02378">
    <property type="entry name" value="PTS_EIIC"/>
    <property type="match status" value="1"/>
</dbReference>
<dbReference type="PANTHER" id="PTHR33989">
    <property type="match status" value="1"/>
</dbReference>
<dbReference type="InterPro" id="IPR004501">
    <property type="entry name" value="PTS_EIIC_3"/>
</dbReference>
<evidence type="ECO:0000256" key="1">
    <source>
        <dbReference type="ARBA" id="ARBA00004651"/>
    </source>
</evidence>
<feature type="transmembrane region" description="Helical" evidence="9">
    <location>
        <begin position="361"/>
        <end position="384"/>
    </location>
</feature>
<evidence type="ECO:0000313" key="13">
    <source>
        <dbReference type="Proteomes" id="UP000276301"/>
    </source>
</evidence>
<feature type="transmembrane region" description="Helical" evidence="9">
    <location>
        <begin position="297"/>
        <end position="316"/>
    </location>
</feature>
<evidence type="ECO:0000256" key="6">
    <source>
        <dbReference type="ARBA" id="ARBA00022989"/>
    </source>
</evidence>
<evidence type="ECO:0000256" key="5">
    <source>
        <dbReference type="ARBA" id="ARBA00022692"/>
    </source>
</evidence>
<dbReference type="InterPro" id="IPR051088">
    <property type="entry name" value="PTS_Sugar-EIIC/EIIB"/>
</dbReference>
<dbReference type="Proteomes" id="UP000276301">
    <property type="component" value="Unassembled WGS sequence"/>
</dbReference>
<protein>
    <submittedName>
        <fullName evidence="12">EAL domain-containing protein</fullName>
    </submittedName>
</protein>
<organism evidence="12 13">
    <name type="scientific">Anaerotruncus massiliensis</name>
    <name type="common">ex Liu et al. 2021</name>
    <dbReference type="NCBI Taxonomy" id="2321404"/>
    <lineage>
        <taxon>Bacteria</taxon>
        <taxon>Bacillati</taxon>
        <taxon>Bacillota</taxon>
        <taxon>Clostridia</taxon>
        <taxon>Eubacteriales</taxon>
        <taxon>Oscillospiraceae</taxon>
        <taxon>Anaerotruncus</taxon>
    </lineage>
</organism>
<dbReference type="EMBL" id="RCHT01000009">
    <property type="protein sequence ID" value="RLL11410.1"/>
    <property type="molecule type" value="Genomic_DNA"/>
</dbReference>
<comment type="caution">
    <text evidence="12">The sequence shown here is derived from an EMBL/GenBank/DDBJ whole genome shotgun (WGS) entry which is preliminary data.</text>
</comment>
<feature type="domain" description="EAL" evidence="10">
    <location>
        <begin position="467"/>
        <end position="719"/>
    </location>
</feature>
<dbReference type="SUPFAM" id="SSF141868">
    <property type="entry name" value="EAL domain-like"/>
    <property type="match status" value="1"/>
</dbReference>
<feature type="coiled-coil region" evidence="8">
    <location>
        <begin position="423"/>
        <end position="450"/>
    </location>
</feature>
<feature type="transmembrane region" description="Helical" evidence="9">
    <location>
        <begin position="148"/>
        <end position="166"/>
    </location>
</feature>
<evidence type="ECO:0000259" key="10">
    <source>
        <dbReference type="PROSITE" id="PS50883"/>
    </source>
</evidence>
<dbReference type="PANTHER" id="PTHR33989:SF4">
    <property type="entry name" value="PTS SYSTEM N,N'-DIACETYLCHITOBIOSE-SPECIFIC EIIC COMPONENT"/>
    <property type="match status" value="1"/>
</dbReference>
<dbReference type="GO" id="GO:0008982">
    <property type="term" value="F:protein-N(PI)-phosphohistidine-sugar phosphotransferase activity"/>
    <property type="evidence" value="ECO:0007669"/>
    <property type="project" value="InterPro"/>
</dbReference>
<dbReference type="CDD" id="cd01948">
    <property type="entry name" value="EAL"/>
    <property type="match status" value="1"/>
</dbReference>
<evidence type="ECO:0000256" key="4">
    <source>
        <dbReference type="ARBA" id="ARBA00022597"/>
    </source>
</evidence>
<dbReference type="GO" id="GO:0005886">
    <property type="term" value="C:plasma membrane"/>
    <property type="evidence" value="ECO:0007669"/>
    <property type="project" value="UniProtKB-SubCell"/>
</dbReference>
<dbReference type="NCBIfam" id="TIGR00410">
    <property type="entry name" value="lacE"/>
    <property type="match status" value="1"/>
</dbReference>
<keyword evidence="6 9" id="KW-1133">Transmembrane helix</keyword>
<feature type="transmembrane region" description="Helical" evidence="9">
    <location>
        <begin position="240"/>
        <end position="260"/>
    </location>
</feature>
<sequence>MADARRSGGVGDRTVNAVKSSPSVLERLYGGIEDNRILTSVRRGMVLAIPEILVGSFALLLLSLPVGGWQALLDGLWSGSLRLLLTVVRDATLGVISLIMLLTISYSYEEETPAGHRGTLPFVSLCAYLAFTYGPEGFTFAAFESSRLFGAIVVTIASCALFTLLSERFSIRMRSYTDGSDSAFQRSISAIVPACLVIGLFALLGVLLTRALGGADYSVAFSGWFEGLFLRMGRGLDSGLLFILLMHLMWFFGIHGSNVLDGVAHEVFRAGMDVNLVRLAAGQAPTEIATKTFFDTFVLFGGCGTLLCLVVAIFLCDRRKNVRGLSKMALVPVLFNINELMMFGVPIVLNPIYIVPFLCTPLVLTVISYLATLAGLVPVAIHAVEWTTPIFLSGYAATGSVAGSLLQLVNLAVGVGIYLPFVRLAQARQLRSLEKQMERLAGEVRACEAAGERPALLARGGQLGSMAKLLAEDLRYALRSGGVRLHYQPQTDARGRVWGAEALLRWEHGPGGFVYPPLAVALAAEGGFADELAAFVVDTACRDLAALSEWSCRELEISCNLTAGQLTAPGAPELVKKAIERYHIPPGRLGVELTEQDALSGAPQMTERLAALRETGARIIMDDFGMGHNSMLYLQDSQFDMVKLDGSLVREMTDNPRTGEIISTIVRLSESLGFRVVAEYVETPAQLEALGALGCRYYQGYLFSPAIPLSELKKYIREH</sequence>
<accession>A0A498CMW8</accession>
<keyword evidence="13" id="KW-1185">Reference proteome</keyword>
<dbReference type="AlphaFoldDB" id="A0A498CMW8"/>
<proteinExistence type="predicted"/>
<keyword evidence="7 9" id="KW-0472">Membrane</keyword>
<dbReference type="InterPro" id="IPR035919">
    <property type="entry name" value="EAL_sf"/>
</dbReference>
<feature type="transmembrane region" description="Helical" evidence="9">
    <location>
        <begin position="120"/>
        <end position="142"/>
    </location>
</feature>
<reference evidence="12 13" key="1">
    <citation type="submission" date="2018-10" db="EMBL/GenBank/DDBJ databases">
        <title>Anaerotruncus faecis sp. nov., isolated from human feces.</title>
        <authorList>
            <person name="Wang Y.-J."/>
        </authorList>
    </citation>
    <scope>NUCLEOTIDE SEQUENCE [LARGE SCALE GENOMIC DNA]</scope>
    <source>
        <strain evidence="12 13">22A2-44</strain>
    </source>
</reference>
<keyword evidence="3" id="KW-1003">Cell membrane</keyword>